<feature type="transmembrane region" description="Helical" evidence="1">
    <location>
        <begin position="6"/>
        <end position="27"/>
    </location>
</feature>
<evidence type="ECO:0000256" key="1">
    <source>
        <dbReference type="SAM" id="Phobius"/>
    </source>
</evidence>
<dbReference type="STRING" id="1742359.GCA_001439625_02561"/>
<dbReference type="KEGG" id="bda:FSZ17_16955"/>
<reference evidence="3" key="1">
    <citation type="submission" date="2019-08" db="EMBL/GenBank/DDBJ databases">
        <authorList>
            <person name="Zheng X."/>
        </authorList>
    </citation>
    <scope>NUCLEOTIDE SEQUENCE [LARGE SCALE GENOMIC DNA]</scope>
    <source>
        <strain evidence="3">FJAT-25496</strain>
    </source>
</reference>
<dbReference type="RefSeq" id="WP_057771783.1">
    <property type="nucleotide sequence ID" value="NZ_CP042593.1"/>
</dbReference>
<evidence type="ECO:0000313" key="2">
    <source>
        <dbReference type="EMBL" id="QED48806.1"/>
    </source>
</evidence>
<keyword evidence="1" id="KW-0472">Membrane</keyword>
<dbReference type="EMBL" id="CP042593">
    <property type="protein sequence ID" value="QED48806.1"/>
    <property type="molecule type" value="Genomic_DNA"/>
</dbReference>
<name>A0A5B8ZBF0_CYTDA</name>
<gene>
    <name evidence="2" type="ORF">FSZ17_16955</name>
</gene>
<sequence>MKNEKGSSLIVVLLIITLISVFSLVIMSSTVNSRLQFNSTEKTNVSTDIAEMGITHYYTLFKKLAKEAYSDADTETIDWVKKYSKNNKSKDEPTQQEIIDYFNEQFCSNLLNYQEVKINYESIFPIENEKYQLYVTNSPSETACAKTLNTLEFTFTSIGEFEKQKKELTGTITMNKGNEINDPAPSHPPDSNHFKYIVNNKIYNKYYDGSVYFKERIDMNGNSKELVINGDAYFAKGLVLNGNVTLKINGNAYFLDVRKNGSSGNICVTGQTFKIQDSTLIPYPLPGNSCSSNNDKWDPDSLNIDVEYN</sequence>
<dbReference type="OrthoDB" id="2810533at2"/>
<dbReference type="Proteomes" id="UP000321555">
    <property type="component" value="Chromosome"/>
</dbReference>
<organism evidence="2 3">
    <name type="scientific">Cytobacillus dafuensis</name>
    <name type="common">Bacillus dafuensis</name>
    <dbReference type="NCBI Taxonomy" id="1742359"/>
    <lineage>
        <taxon>Bacteria</taxon>
        <taxon>Bacillati</taxon>
        <taxon>Bacillota</taxon>
        <taxon>Bacilli</taxon>
        <taxon>Bacillales</taxon>
        <taxon>Bacillaceae</taxon>
        <taxon>Cytobacillus</taxon>
    </lineage>
</organism>
<keyword evidence="1" id="KW-0812">Transmembrane</keyword>
<evidence type="ECO:0000313" key="3">
    <source>
        <dbReference type="Proteomes" id="UP000321555"/>
    </source>
</evidence>
<keyword evidence="3" id="KW-1185">Reference proteome</keyword>
<keyword evidence="1" id="KW-1133">Transmembrane helix</keyword>
<proteinExistence type="predicted"/>
<protein>
    <recommendedName>
        <fullName evidence="4">Type 4 fimbrial biogenesis protein PilX N-terminal domain-containing protein</fullName>
    </recommendedName>
</protein>
<accession>A0A5B8ZBF0</accession>
<dbReference type="AlphaFoldDB" id="A0A5B8ZBF0"/>
<evidence type="ECO:0008006" key="4">
    <source>
        <dbReference type="Google" id="ProtNLM"/>
    </source>
</evidence>